<sequence length="49" mass="5462">MEEARDLHAYTTYVWQVAWTGDETGSVTRDMSSTQKVTVGELQSVATKP</sequence>
<organism evidence="1 2">
    <name type="scientific">Janibacter limosus</name>
    <dbReference type="NCBI Taxonomy" id="53458"/>
    <lineage>
        <taxon>Bacteria</taxon>
        <taxon>Bacillati</taxon>
        <taxon>Actinomycetota</taxon>
        <taxon>Actinomycetes</taxon>
        <taxon>Micrococcales</taxon>
        <taxon>Intrasporangiaceae</taxon>
        <taxon>Janibacter</taxon>
    </lineage>
</organism>
<name>A0AC61U330_9MICO</name>
<dbReference type="Proteomes" id="UP001059663">
    <property type="component" value="Chromosome"/>
</dbReference>
<proteinExistence type="predicted"/>
<reference evidence="1" key="1">
    <citation type="submission" date="2021-11" db="EMBL/GenBank/DDBJ databases">
        <title>Study of the species diversity of bacterial strains isolated from a unique natural object - Shulgan-Tash cave (Bashkiria).</title>
        <authorList>
            <person name="Sazanova A.L."/>
            <person name="Chirak E.R."/>
            <person name="Safronova V.I."/>
        </authorList>
    </citation>
    <scope>NUCLEOTIDE SEQUENCE</scope>
    <source>
        <strain evidence="1">P1</strain>
    </source>
</reference>
<evidence type="ECO:0000313" key="1">
    <source>
        <dbReference type="EMBL" id="UUZ44316.1"/>
    </source>
</evidence>
<dbReference type="EMBL" id="CP087977">
    <property type="protein sequence ID" value="UUZ44316.1"/>
    <property type="molecule type" value="Genomic_DNA"/>
</dbReference>
<evidence type="ECO:0000313" key="2">
    <source>
        <dbReference type="Proteomes" id="UP001059663"/>
    </source>
</evidence>
<protein>
    <submittedName>
        <fullName evidence="1">Uncharacterized protein</fullName>
    </submittedName>
</protein>
<accession>A0AC61U330</accession>
<gene>
    <name evidence="1" type="ORF">LP422_17845</name>
</gene>